<dbReference type="AlphaFoldDB" id="A0AAV5KM59"/>
<evidence type="ECO:0000313" key="2">
    <source>
        <dbReference type="Proteomes" id="UP001054252"/>
    </source>
</evidence>
<accession>A0AAV5KM59</accession>
<organism evidence="1 2">
    <name type="scientific">Rubroshorea leprosula</name>
    <dbReference type="NCBI Taxonomy" id="152421"/>
    <lineage>
        <taxon>Eukaryota</taxon>
        <taxon>Viridiplantae</taxon>
        <taxon>Streptophyta</taxon>
        <taxon>Embryophyta</taxon>
        <taxon>Tracheophyta</taxon>
        <taxon>Spermatophyta</taxon>
        <taxon>Magnoliopsida</taxon>
        <taxon>eudicotyledons</taxon>
        <taxon>Gunneridae</taxon>
        <taxon>Pentapetalae</taxon>
        <taxon>rosids</taxon>
        <taxon>malvids</taxon>
        <taxon>Malvales</taxon>
        <taxon>Dipterocarpaceae</taxon>
        <taxon>Rubroshorea</taxon>
    </lineage>
</organism>
<sequence length="53" mass="6056">MLIVGKVFPQLIVPLHVQANTLCLAKMKVMKKTMGKGIERHVCISSWICNFYH</sequence>
<name>A0AAV5KM59_9ROSI</name>
<evidence type="ECO:0000313" key="1">
    <source>
        <dbReference type="EMBL" id="GKV25710.1"/>
    </source>
</evidence>
<gene>
    <name evidence="1" type="ORF">SLEP1_g35105</name>
</gene>
<keyword evidence="2" id="KW-1185">Reference proteome</keyword>
<dbReference type="EMBL" id="BPVZ01000070">
    <property type="protein sequence ID" value="GKV25710.1"/>
    <property type="molecule type" value="Genomic_DNA"/>
</dbReference>
<protein>
    <submittedName>
        <fullName evidence="1">Uncharacterized protein</fullName>
    </submittedName>
</protein>
<comment type="caution">
    <text evidence="1">The sequence shown here is derived from an EMBL/GenBank/DDBJ whole genome shotgun (WGS) entry which is preliminary data.</text>
</comment>
<reference evidence="1 2" key="1">
    <citation type="journal article" date="2021" name="Commun. Biol.">
        <title>The genome of Shorea leprosula (Dipterocarpaceae) highlights the ecological relevance of drought in aseasonal tropical rainforests.</title>
        <authorList>
            <person name="Ng K.K.S."/>
            <person name="Kobayashi M.J."/>
            <person name="Fawcett J.A."/>
            <person name="Hatakeyama M."/>
            <person name="Paape T."/>
            <person name="Ng C.H."/>
            <person name="Ang C.C."/>
            <person name="Tnah L.H."/>
            <person name="Lee C.T."/>
            <person name="Nishiyama T."/>
            <person name="Sese J."/>
            <person name="O'Brien M.J."/>
            <person name="Copetti D."/>
            <person name="Mohd Noor M.I."/>
            <person name="Ong R.C."/>
            <person name="Putra M."/>
            <person name="Sireger I.Z."/>
            <person name="Indrioko S."/>
            <person name="Kosugi Y."/>
            <person name="Izuno A."/>
            <person name="Isagi Y."/>
            <person name="Lee S.L."/>
            <person name="Shimizu K.K."/>
        </authorList>
    </citation>
    <scope>NUCLEOTIDE SEQUENCE [LARGE SCALE GENOMIC DNA]</scope>
    <source>
        <strain evidence="1">214</strain>
    </source>
</reference>
<dbReference type="Proteomes" id="UP001054252">
    <property type="component" value="Unassembled WGS sequence"/>
</dbReference>
<proteinExistence type="predicted"/>